<keyword evidence="8" id="KW-1185">Reference proteome</keyword>
<keyword evidence="5" id="KW-0963">Cytoplasm</keyword>
<evidence type="ECO:0000313" key="8">
    <source>
        <dbReference type="Proteomes" id="UP001178148"/>
    </source>
</evidence>
<dbReference type="PANTHER" id="PTHR42786">
    <property type="entry name" value="TRNA/RRNA METHYLTRANSFERASE"/>
    <property type="match status" value="1"/>
</dbReference>
<dbReference type="EMBL" id="JASXSV010000021">
    <property type="protein sequence ID" value="MDP0589815.1"/>
    <property type="molecule type" value="Genomic_DNA"/>
</dbReference>
<organism evidence="7 8">
    <name type="scientific">Candidatus Endonucleibacter bathymodioli</name>
    <dbReference type="NCBI Taxonomy" id="539814"/>
    <lineage>
        <taxon>Bacteria</taxon>
        <taxon>Pseudomonadati</taxon>
        <taxon>Pseudomonadota</taxon>
        <taxon>Gammaproteobacteria</taxon>
        <taxon>Oceanospirillales</taxon>
        <taxon>Endozoicomonadaceae</taxon>
        <taxon>Candidatus Endonucleibacter</taxon>
    </lineage>
</organism>
<comment type="similarity">
    <text evidence="1">Belongs to the class IV-like SAM-binding methyltransferase superfamily. RNA methyltransferase TrmH family.</text>
</comment>
<comment type="caution">
    <text evidence="7">The sequence shown here is derived from an EMBL/GenBank/DDBJ whole genome shotgun (WGS) entry which is preliminary data.</text>
</comment>
<keyword evidence="4 5" id="KW-0949">S-adenosyl-L-methionine</keyword>
<sequence>MFNDLSIVLVNPSHPGNIGAAARAMKTMGLSNLYLVEPDDFPSDIAKALASGADDILDQAVVVSTLEEAVVGCQFVVGTSARVRGVSLPLMDPRGCADAILKELSCGSVALVFGREDRGLTNEQLYHCHLQVHIPANKEFSSLNLGSAVQVLCYELRMSWLLKAELVVLPKSRSHELATMGDMERFYRHLYEVLQSIGFLEHSSHEKIMAKLRRLYGRIRPDRVELAILRGILSETQRCLKKES</sequence>
<dbReference type="PIRSF" id="PIRSF004808">
    <property type="entry name" value="LasT"/>
    <property type="match status" value="1"/>
</dbReference>
<comment type="catalytic activity">
    <reaction evidence="5">
        <text>cytidine(32) in tRNA + S-adenosyl-L-methionine = 2'-O-methylcytidine(32) in tRNA + S-adenosyl-L-homocysteine + H(+)</text>
        <dbReference type="Rhea" id="RHEA:42932"/>
        <dbReference type="Rhea" id="RHEA-COMP:10288"/>
        <dbReference type="Rhea" id="RHEA-COMP:10289"/>
        <dbReference type="ChEBI" id="CHEBI:15378"/>
        <dbReference type="ChEBI" id="CHEBI:57856"/>
        <dbReference type="ChEBI" id="CHEBI:59789"/>
        <dbReference type="ChEBI" id="CHEBI:74495"/>
        <dbReference type="ChEBI" id="CHEBI:82748"/>
        <dbReference type="EC" id="2.1.1.200"/>
    </reaction>
</comment>
<dbReference type="InterPro" id="IPR004384">
    <property type="entry name" value="RNA_MeTrfase_TrmJ/LasT"/>
</dbReference>
<comment type="subunit">
    <text evidence="5">Homodimer.</text>
</comment>
<evidence type="ECO:0000256" key="2">
    <source>
        <dbReference type="ARBA" id="ARBA00022603"/>
    </source>
</evidence>
<evidence type="ECO:0000259" key="6">
    <source>
        <dbReference type="Pfam" id="PF00588"/>
    </source>
</evidence>
<feature type="domain" description="tRNA/rRNA methyltransferase SpoU type" evidence="6">
    <location>
        <begin position="5"/>
        <end position="154"/>
    </location>
</feature>
<dbReference type="Proteomes" id="UP001178148">
    <property type="component" value="Unassembled WGS sequence"/>
</dbReference>
<dbReference type="EC" id="2.1.1.200" evidence="5"/>
<dbReference type="CDD" id="cd18093">
    <property type="entry name" value="SpoU-like_TrmJ"/>
    <property type="match status" value="1"/>
</dbReference>
<reference evidence="7 8" key="1">
    <citation type="journal article" date="2023" name="bioRxiv">
        <title>An intranuclear bacterial parasite of deep-sea mussels expresses apoptosis inhibitors acquired from its host.</title>
        <authorList>
            <person name="Gonzalez Porras M.A."/>
            <person name="Assie A."/>
            <person name="Tietjen M."/>
            <person name="Violette M."/>
            <person name="Kleiner M."/>
            <person name="Gruber-Vodicka H."/>
            <person name="Dubilier N."/>
            <person name="Leisch N."/>
        </authorList>
    </citation>
    <scope>NUCLEOTIDE SEQUENCE [LARGE SCALE GENOMIC DNA]</scope>
    <source>
        <strain evidence="7">IAP13</strain>
    </source>
</reference>
<dbReference type="InterPro" id="IPR001537">
    <property type="entry name" value="SpoU_MeTrfase"/>
</dbReference>
<proteinExistence type="inferred from homology"/>
<evidence type="ECO:0000313" key="7">
    <source>
        <dbReference type="EMBL" id="MDP0589815.1"/>
    </source>
</evidence>
<keyword evidence="5" id="KW-0819">tRNA processing</keyword>
<dbReference type="AlphaFoldDB" id="A0AA90STN7"/>
<gene>
    <name evidence="5" type="primary">trmJ</name>
    <name evidence="7" type="ORF">QS748_11740</name>
</gene>
<dbReference type="NCBIfam" id="TIGR00050">
    <property type="entry name" value="rRNA_methyl_1"/>
    <property type="match status" value="1"/>
</dbReference>
<evidence type="ECO:0000256" key="4">
    <source>
        <dbReference type="ARBA" id="ARBA00022691"/>
    </source>
</evidence>
<dbReference type="GO" id="GO:0002128">
    <property type="term" value="P:tRNA nucleoside ribose methylation"/>
    <property type="evidence" value="ECO:0007669"/>
    <property type="project" value="TreeGrafter"/>
</dbReference>
<dbReference type="Pfam" id="PF00588">
    <property type="entry name" value="SpoU_methylase"/>
    <property type="match status" value="1"/>
</dbReference>
<dbReference type="InterPro" id="IPR029028">
    <property type="entry name" value="Alpha/beta_knot_MTases"/>
</dbReference>
<dbReference type="Gene3D" id="1.10.8.590">
    <property type="match status" value="1"/>
</dbReference>
<dbReference type="GO" id="GO:0160206">
    <property type="term" value="F:tRNA (cytidine(32)/uridine(32)-2'-O)-methyltransferase activity"/>
    <property type="evidence" value="ECO:0007669"/>
    <property type="project" value="UniProtKB-EC"/>
</dbReference>
<keyword evidence="2 5" id="KW-0489">Methyltransferase</keyword>
<dbReference type="Gene3D" id="3.40.1280.10">
    <property type="match status" value="1"/>
</dbReference>
<name>A0AA90STN7_9GAMM</name>
<dbReference type="InterPro" id="IPR029026">
    <property type="entry name" value="tRNA_m1G_MTases_N"/>
</dbReference>
<keyword evidence="3" id="KW-0808">Transferase</keyword>
<dbReference type="GO" id="GO:0003723">
    <property type="term" value="F:RNA binding"/>
    <property type="evidence" value="ECO:0007669"/>
    <property type="project" value="InterPro"/>
</dbReference>
<comment type="subcellular location">
    <subcellularLocation>
        <location evidence="5">Cytoplasm</location>
    </subcellularLocation>
</comment>
<dbReference type="GO" id="GO:0005829">
    <property type="term" value="C:cytosol"/>
    <property type="evidence" value="ECO:0007669"/>
    <property type="project" value="TreeGrafter"/>
</dbReference>
<protein>
    <recommendedName>
        <fullName evidence="5">tRNA (cytidine/uridine-2'-O-)-methyltransferase TrmJ</fullName>
        <ecNumber evidence="5">2.1.1.200</ecNumber>
    </recommendedName>
    <alternativeName>
        <fullName evidence="5">tRNA (cytidine(32)/uridine(32)-2'-O)-methyltransferase</fullName>
    </alternativeName>
    <alternativeName>
        <fullName evidence="5">tRNA Cm32/Um32 methyltransferase</fullName>
    </alternativeName>
</protein>
<dbReference type="SUPFAM" id="SSF75217">
    <property type="entry name" value="alpha/beta knot"/>
    <property type="match status" value="1"/>
</dbReference>
<comment type="function">
    <text evidence="5">Catalyzes the formation of 2'O-methylated cytidine (Cm32) or 2'O-methylated uridine (Um32) at position 32 in tRNA.</text>
</comment>
<dbReference type="PANTHER" id="PTHR42786:SF2">
    <property type="entry name" value="TRNA (CYTIDINE_URIDINE-2'-O-)-METHYLTRANSFERASE TRMJ"/>
    <property type="match status" value="1"/>
</dbReference>
<evidence type="ECO:0000256" key="5">
    <source>
        <dbReference type="RuleBase" id="RU362024"/>
    </source>
</evidence>
<accession>A0AA90STN7</accession>
<comment type="catalytic activity">
    <reaction evidence="5">
        <text>uridine(32) in tRNA + S-adenosyl-L-methionine = 2'-O-methyluridine(32) in tRNA + S-adenosyl-L-homocysteine + H(+)</text>
        <dbReference type="Rhea" id="RHEA:42936"/>
        <dbReference type="Rhea" id="RHEA-COMP:10107"/>
        <dbReference type="Rhea" id="RHEA-COMP:10290"/>
        <dbReference type="ChEBI" id="CHEBI:15378"/>
        <dbReference type="ChEBI" id="CHEBI:57856"/>
        <dbReference type="ChEBI" id="CHEBI:59789"/>
        <dbReference type="ChEBI" id="CHEBI:65315"/>
        <dbReference type="ChEBI" id="CHEBI:74478"/>
        <dbReference type="EC" id="2.1.1.200"/>
    </reaction>
</comment>
<dbReference type="FunFam" id="3.40.1280.10:FF:000006">
    <property type="entry name" value="Uncharacterized tRNA/rRNA methyltransferase HI_0380"/>
    <property type="match status" value="1"/>
</dbReference>
<evidence type="ECO:0000256" key="1">
    <source>
        <dbReference type="ARBA" id="ARBA00007228"/>
    </source>
</evidence>
<evidence type="ECO:0000256" key="3">
    <source>
        <dbReference type="ARBA" id="ARBA00022679"/>
    </source>
</evidence>